<gene>
    <name evidence="2" type="ORF">AMJ83_01200</name>
</gene>
<proteinExistence type="predicted"/>
<comment type="caution">
    <text evidence="2">The sequence shown here is derived from an EMBL/GenBank/DDBJ whole genome shotgun (WGS) entry which is preliminary data.</text>
</comment>
<protein>
    <recommendedName>
        <fullName evidence="4">DUF3108 domain-containing protein</fullName>
    </recommendedName>
</protein>
<keyword evidence="1" id="KW-0732">Signal</keyword>
<evidence type="ECO:0000313" key="2">
    <source>
        <dbReference type="EMBL" id="KPK64823.1"/>
    </source>
</evidence>
<feature type="chain" id="PRO_5006646496" description="DUF3108 domain-containing protein" evidence="1">
    <location>
        <begin position="19"/>
        <end position="202"/>
    </location>
</feature>
<sequence>MIVLLLFLQILPASESFAYETNEKGRIDSIFGTSRRDSLGYHVRYVWDREIEIIFDSGNLSTLYLRKIVDGQLELEIKKEKKFLVNFKGRESQYSANDPVYDRHALEFALRGFNYHEGFKGRFRLHIPEFMVVNADLEVLGEEAVVTELGTFECWKIKMKPRVLFFNWRFFFHIEKEYPHRFVKYSDSSGENVITLISYTSD</sequence>
<dbReference type="Proteomes" id="UP000051373">
    <property type="component" value="Unassembled WGS sequence"/>
</dbReference>
<reference evidence="2 3" key="1">
    <citation type="journal article" date="2015" name="Microbiome">
        <title>Genomic resolution of linkages in carbon, nitrogen, and sulfur cycling among widespread estuary sediment bacteria.</title>
        <authorList>
            <person name="Baker B.J."/>
            <person name="Lazar C.S."/>
            <person name="Teske A.P."/>
            <person name="Dick G.J."/>
        </authorList>
    </citation>
    <scope>NUCLEOTIDE SEQUENCE [LARGE SCALE GENOMIC DNA]</scope>
    <source>
        <strain evidence="2">SM23_42</strain>
    </source>
</reference>
<dbReference type="EMBL" id="LJUJ01000001">
    <property type="protein sequence ID" value="KPK64823.1"/>
    <property type="molecule type" value="Genomic_DNA"/>
</dbReference>
<evidence type="ECO:0008006" key="4">
    <source>
        <dbReference type="Google" id="ProtNLM"/>
    </source>
</evidence>
<name>A0A0S8FVX6_UNCW3</name>
<organism evidence="2 3">
    <name type="scientific">candidate division WOR_3 bacterium SM23_42</name>
    <dbReference type="NCBI Taxonomy" id="1703779"/>
    <lineage>
        <taxon>Bacteria</taxon>
        <taxon>Bacteria division WOR-3</taxon>
    </lineage>
</organism>
<evidence type="ECO:0000313" key="3">
    <source>
        <dbReference type="Proteomes" id="UP000051373"/>
    </source>
</evidence>
<dbReference type="InterPro" id="IPR021457">
    <property type="entry name" value="DUF3108"/>
</dbReference>
<dbReference type="STRING" id="1703779.AMJ83_01200"/>
<accession>A0A0S8FVX6</accession>
<feature type="signal peptide" evidence="1">
    <location>
        <begin position="1"/>
        <end position="18"/>
    </location>
</feature>
<dbReference type="AlphaFoldDB" id="A0A0S8FVX6"/>
<evidence type="ECO:0000256" key="1">
    <source>
        <dbReference type="SAM" id="SignalP"/>
    </source>
</evidence>
<dbReference type="Pfam" id="PF11306">
    <property type="entry name" value="DUF3108"/>
    <property type="match status" value="1"/>
</dbReference>